<dbReference type="Proteomes" id="UP000199165">
    <property type="component" value="Unassembled WGS sequence"/>
</dbReference>
<dbReference type="AlphaFoldDB" id="A0A1I6X4B4"/>
<proteinExistence type="predicted"/>
<name>A0A1I6X4B4_9ACTN</name>
<dbReference type="EMBL" id="FPAT01000001">
    <property type="protein sequence ID" value="SFT32751.1"/>
    <property type="molecule type" value="Genomic_DNA"/>
</dbReference>
<evidence type="ECO:0000313" key="2">
    <source>
        <dbReference type="EMBL" id="SFT32751.1"/>
    </source>
</evidence>
<organism evidence="2 3">
    <name type="scientific">Actinopolyspora righensis</name>
    <dbReference type="NCBI Taxonomy" id="995060"/>
    <lineage>
        <taxon>Bacteria</taxon>
        <taxon>Bacillati</taxon>
        <taxon>Actinomycetota</taxon>
        <taxon>Actinomycetes</taxon>
        <taxon>Actinopolysporales</taxon>
        <taxon>Actinopolysporaceae</taxon>
        <taxon>Actinopolyspora</taxon>
        <taxon>Actinopolyspora alba group</taxon>
    </lineage>
</organism>
<sequence>MGGLELSVPGESRSVMYQRQLDERPDALDASGRSSNGARSGFEVEYETSPHSTTFQPAMGLVGPLRR</sequence>
<reference evidence="3" key="1">
    <citation type="submission" date="2016-10" db="EMBL/GenBank/DDBJ databases">
        <authorList>
            <person name="Varghese N."/>
            <person name="Submissions S."/>
        </authorList>
    </citation>
    <scope>NUCLEOTIDE SEQUENCE [LARGE SCALE GENOMIC DNA]</scope>
    <source>
        <strain evidence="3">DSM 45501</strain>
    </source>
</reference>
<keyword evidence="3" id="KW-1185">Reference proteome</keyword>
<accession>A0A1I6X4B4</accession>
<evidence type="ECO:0000256" key="1">
    <source>
        <dbReference type="SAM" id="MobiDB-lite"/>
    </source>
</evidence>
<protein>
    <submittedName>
        <fullName evidence="2">Uncharacterized protein</fullName>
    </submittedName>
</protein>
<evidence type="ECO:0000313" key="3">
    <source>
        <dbReference type="Proteomes" id="UP000199165"/>
    </source>
</evidence>
<feature type="compositionally biased region" description="Low complexity" evidence="1">
    <location>
        <begin position="30"/>
        <end position="41"/>
    </location>
</feature>
<gene>
    <name evidence="2" type="ORF">SAMN04487904_101107</name>
</gene>
<feature type="region of interest" description="Disordered" evidence="1">
    <location>
        <begin position="1"/>
        <end position="67"/>
    </location>
</feature>